<dbReference type="Pfam" id="PF00905">
    <property type="entry name" value="Transpeptidase"/>
    <property type="match status" value="1"/>
</dbReference>
<dbReference type="SUPFAM" id="SSF56601">
    <property type="entry name" value="beta-lactamase/transpeptidase-like"/>
    <property type="match status" value="1"/>
</dbReference>
<dbReference type="Pfam" id="PF21922">
    <property type="entry name" value="PBP_dimer_2"/>
    <property type="match status" value="1"/>
</dbReference>
<dbReference type="EMBL" id="CP049257">
    <property type="protein sequence ID" value="QIG45246.1"/>
    <property type="molecule type" value="Genomic_DNA"/>
</dbReference>
<dbReference type="KEGG" id="nano:G5V58_23020"/>
<dbReference type="InterPro" id="IPR012338">
    <property type="entry name" value="Beta-lactam/transpept-like"/>
</dbReference>
<gene>
    <name evidence="3" type="ORF">G5V58_23020</name>
</gene>
<dbReference type="GO" id="GO:0008658">
    <property type="term" value="F:penicillin binding"/>
    <property type="evidence" value="ECO:0007669"/>
    <property type="project" value="InterPro"/>
</dbReference>
<evidence type="ECO:0000313" key="3">
    <source>
        <dbReference type="EMBL" id="QIG45246.1"/>
    </source>
</evidence>
<evidence type="ECO:0000259" key="2">
    <source>
        <dbReference type="Pfam" id="PF21922"/>
    </source>
</evidence>
<accession>A0A6G6WJ64</accession>
<reference evidence="3 4" key="1">
    <citation type="submission" date="2020-02" db="EMBL/GenBank/DDBJ databases">
        <title>Full genome sequence of Nocardioides sp. R-3366.</title>
        <authorList>
            <person name="Im W.-T."/>
        </authorList>
    </citation>
    <scope>NUCLEOTIDE SEQUENCE [LARGE SCALE GENOMIC DNA]</scope>
    <source>
        <strain evidence="3 4">R-3366</strain>
    </source>
</reference>
<dbReference type="Proteomes" id="UP000502996">
    <property type="component" value="Chromosome"/>
</dbReference>
<proteinExistence type="predicted"/>
<keyword evidence="4" id="KW-1185">Reference proteome</keyword>
<dbReference type="PANTHER" id="PTHR30627">
    <property type="entry name" value="PEPTIDOGLYCAN D,D-TRANSPEPTIDASE"/>
    <property type="match status" value="1"/>
</dbReference>
<dbReference type="InterPro" id="IPR050515">
    <property type="entry name" value="Beta-lactam/transpept"/>
</dbReference>
<dbReference type="PANTHER" id="PTHR30627:SF24">
    <property type="entry name" value="PENICILLIN-BINDING PROTEIN 4B"/>
    <property type="match status" value="1"/>
</dbReference>
<dbReference type="GO" id="GO:0005886">
    <property type="term" value="C:plasma membrane"/>
    <property type="evidence" value="ECO:0007669"/>
    <property type="project" value="TreeGrafter"/>
</dbReference>
<evidence type="ECO:0000313" key="4">
    <source>
        <dbReference type="Proteomes" id="UP000502996"/>
    </source>
</evidence>
<dbReference type="AlphaFoldDB" id="A0A6G6WJ64"/>
<dbReference type="Gene3D" id="3.40.710.10">
    <property type="entry name" value="DD-peptidase/beta-lactamase superfamily"/>
    <property type="match status" value="1"/>
</dbReference>
<dbReference type="Gene3D" id="3.90.1310.10">
    <property type="entry name" value="Penicillin-binding protein 2a (Domain 2)"/>
    <property type="match status" value="1"/>
</dbReference>
<organism evidence="3 4">
    <name type="scientific">Nocardioides anomalus</name>
    <dbReference type="NCBI Taxonomy" id="2712223"/>
    <lineage>
        <taxon>Bacteria</taxon>
        <taxon>Bacillati</taxon>
        <taxon>Actinomycetota</taxon>
        <taxon>Actinomycetes</taxon>
        <taxon>Propionibacteriales</taxon>
        <taxon>Nocardioidaceae</taxon>
        <taxon>Nocardioides</taxon>
    </lineage>
</organism>
<dbReference type="GO" id="GO:0071972">
    <property type="term" value="F:peptidoglycan L,D-transpeptidase activity"/>
    <property type="evidence" value="ECO:0007669"/>
    <property type="project" value="TreeGrafter"/>
</dbReference>
<dbReference type="GO" id="GO:0071555">
    <property type="term" value="P:cell wall organization"/>
    <property type="evidence" value="ECO:0007669"/>
    <property type="project" value="TreeGrafter"/>
</dbReference>
<sequence>MNKPIRTISLFCLLLFLALMVNATYLQYWKADSYDKNGLNRRVIEAAYSQQRGAILVDGEPVAESVESDDDYDFQRVYEEPFKYAHETGYFSFYDQTGIERSQNDVLSGDDDVLFVNKLVDLLSNKSGKGGNVVLTLDGKAQDAAYQGLDDLPGDVEASVVAIQPSTGKILAMASLPTFDPNKLASHDFSAVKEDYDRLQGAEDEPLLNRAIQTTLPPGSTFKLVTAAAALESGKYTADGDVPGGPSYQLPQTSGDTGLIDNEGRSCGTDKIPFEQALAQSCNTTFARLGVELGGDALKEQADKFGFDQRYLTDIGPQAVSTFPSDATEPEAGQSGIGQFDVRATPLQMAMVAAAIANQGKLMKPYLVDSIQSPELETLKQTEPEEIDEAVSPETADGLTQLMVATVEGTANGVPGTAGPAAIPGVTVAGKTGTAQSGNPDVPPYAWFVSFAPAQDPEVAVAVMIQKIDGVDRGEIAGGLLGGPIAKAVMEAVIK</sequence>
<evidence type="ECO:0000259" key="1">
    <source>
        <dbReference type="Pfam" id="PF00905"/>
    </source>
</evidence>
<dbReference type="InterPro" id="IPR001460">
    <property type="entry name" value="PCN-bd_Tpept"/>
</dbReference>
<protein>
    <submittedName>
        <fullName evidence="3">Penicillin-binding protein 2</fullName>
    </submittedName>
</protein>
<dbReference type="InterPro" id="IPR054120">
    <property type="entry name" value="PBPA_dimer"/>
</dbReference>
<feature type="domain" description="Penicillin-binding protein transpeptidase" evidence="1">
    <location>
        <begin position="159"/>
        <end position="491"/>
    </location>
</feature>
<name>A0A6G6WJ64_9ACTN</name>
<feature type="domain" description="Penicillin binding protein A dimerisation" evidence="2">
    <location>
        <begin position="52"/>
        <end position="133"/>
    </location>
</feature>
<dbReference type="RefSeq" id="WP_165237616.1">
    <property type="nucleotide sequence ID" value="NZ_CP049257.1"/>
</dbReference>